<feature type="compositionally biased region" description="Gly residues" evidence="1">
    <location>
        <begin position="1674"/>
        <end position="1690"/>
    </location>
</feature>
<evidence type="ECO:0000256" key="1">
    <source>
        <dbReference type="SAM" id="MobiDB-lite"/>
    </source>
</evidence>
<feature type="compositionally biased region" description="Polar residues" evidence="1">
    <location>
        <begin position="892"/>
        <end position="904"/>
    </location>
</feature>
<feature type="region of interest" description="Disordered" evidence="1">
    <location>
        <begin position="1"/>
        <end position="125"/>
    </location>
</feature>
<gene>
    <name evidence="2" type="ORF">CVT26_013768</name>
</gene>
<sequence>MSETTSSPSVHLHPISPSSESSFSSTDSAPRSDPTSDEQPDLGAFTTVLREWTHLQPGPRIPVQIRSATSSTTPTFQPEQSVAGSDHEFDRGRRRNSRTSNRSGLSTQSSFTRPPSSSVQPEGSTVWNQALIASYLNSATPSNDVITEEDEESDGLRDSEYTPSPPSRPSTALTVEIASEVDFPSFDGSRDSSRNELDPSPYPDHAEADISLPVPLGSDGQRLDSRETAHRDDELEEGSLPSGGSHGQDTSPTSRDSRHRHVFYTETLSSQSNSRYQSQAEVTSVQLQSQAHPATTIANSSAESLFLPIQNSGSSVTLSSTSSASVRQILPSTSNNDTVSARSSGSTSTLITALFNRSRIPLPPRTTSDSSVMTTGSAQSSDFSLISYQLPETPSITNDEERDSSRHSSGLPPLRPQLNHPPVMLQEFASSSTSLPSSSVASASLSLKTQKSVDSSSSSGSHPNFGSAAVEQASANLLPPSHPLGVSHISSVSSDRSPLPNPYSPMPGPRPEGPIQADLAQSSGAASAAGRITVRDFDVVNDLGTPSEQTSELGPFQSLTRSTRADILPVDDIEEDDEVVPGLRRDLRQSQEILAANRVSDKQTLIDVAGSSLRGRAAQRPIVSERIPHIEPQLDEDDDDDENDHPYHYSYSYTPGSHSQAITPRGLPHITDSIKHIPSTHADSTDASGGSSSQTGSRGLPDSSHPYSYPFTTARPPVDRSYTSTQDETASQVRQEANDRRRYPHSLLGLHALPAYLISPEPDRLPTLDASTSSFRTRMAQPLVEPDSRSETAVDIEDAPDQALPSLGYLDEALSFIAAERARWRAARQLAGGTASDSHVADDAGSEDEAEALEDDIGVASVIDHEQDHPKRKRRRKRPPRSHNIPPGGTAATVTDSPATTSIVDDSVSAHIMPDSSPKKKRRSKSASASTSSRSLVLDSPSKSKLRARPQEKEFLVAPRATPAKSDRKQGFLTILRRPLQGELSDKDETKTPTELKDFTSRPTPDAPPGGQSTSLLGKKGKRVGRRERERDKKKKDLEKEQGTQRGEEPLAEDFDIGVEYDDDDNEDDGAEPREDDDHEENDSLSNMALLQPPRRKRDRSRRRRARDAHIHSLIGLGESGTYKSTPATPMRADFGGCGVSELDEGIVPEAKEQMGNVPEDDVFISKPGEVPLGEKKKRTRTKRAKILTHARSDPQLRLESDLPAPGEDSSDVISAQSKKGKGKALEQITMDSPDKHTLSKRIVGSSVSSSVPPLRGEVVPTFPSESKRGRLLTLARKLSQLFPEQQEELGRVIARIEKQGAAPTSKSKKIMSADVAADYAKSSPIAIPGLKGRRSKKGHFRSGSEGAAGVGFDFHDQVEGAGFKEEHVRFSGIEEDEEEEIDPRGRPPRKGDVLIHVFIDHSNILIGLLSYLKRHPPQRKAVANAAARGRPLPAVVTEATTTINGVDKADPVAAFAAVKPTSSRPLPVPIPGEVDPSKQATILTKPPIPLPSFATLSRSLPATSILAGHKSGKDIQDQEEKEANSDSQDHGYLSVDRNDDDPGRSGSLFIGSYKNKEKKPPKHLWHAALALILERGRPVTRRVVVTSSPLYQPMESIERLGYELRVYIRVPDLGDGMDREKHRDKDRGGSGKSSGGKSSQSSPVTATSLSTLAKRRSIGHVRHLSGNTSAESGSGGTGSGNASGPGGGAQQTQAAAGNSTPQKIKYREQGVDELLQLKLHQALAATDNVPEGSTIVLATGDGNMGQFNEEGFLGPVRTALKRGWKVELYAWEDGLSRAWRREFGAGSEWGRRGMFRIIGMEQFASGLVEASGWS</sequence>
<feature type="compositionally biased region" description="Basic residues" evidence="1">
    <location>
        <begin position="1654"/>
        <end position="1664"/>
    </location>
</feature>
<feature type="region of interest" description="Disordered" evidence="1">
    <location>
        <begin position="832"/>
        <end position="851"/>
    </location>
</feature>
<proteinExistence type="predicted"/>
<dbReference type="InParanoid" id="A0A409Y6A5"/>
<dbReference type="STRING" id="231916.A0A409Y6A5"/>
<comment type="caution">
    <text evidence="2">The sequence shown here is derived from an EMBL/GenBank/DDBJ whole genome shotgun (WGS) entry which is preliminary data.</text>
</comment>
<feature type="compositionally biased region" description="Basic residues" evidence="1">
    <location>
        <begin position="1094"/>
        <end position="1107"/>
    </location>
</feature>
<feature type="region of interest" description="Disordered" evidence="1">
    <location>
        <begin position="859"/>
        <end position="1137"/>
    </location>
</feature>
<feature type="compositionally biased region" description="Pro residues" evidence="1">
    <location>
        <begin position="499"/>
        <end position="512"/>
    </location>
</feature>
<feature type="region of interest" description="Disordered" evidence="1">
    <location>
        <begin position="1153"/>
        <end position="1267"/>
    </location>
</feature>
<feature type="region of interest" description="Disordered" evidence="1">
    <location>
        <begin position="137"/>
        <end position="259"/>
    </location>
</feature>
<feature type="compositionally biased region" description="Acidic residues" evidence="1">
    <location>
        <begin position="1050"/>
        <end position="1083"/>
    </location>
</feature>
<dbReference type="CDD" id="cd18724">
    <property type="entry name" value="PIN_LabA-like"/>
    <property type="match status" value="1"/>
</dbReference>
<feature type="compositionally biased region" description="Low complexity" evidence="1">
    <location>
        <begin position="98"/>
        <end position="107"/>
    </location>
</feature>
<dbReference type="Proteomes" id="UP000284706">
    <property type="component" value="Unassembled WGS sequence"/>
</dbReference>
<feature type="compositionally biased region" description="Basic residues" evidence="1">
    <location>
        <begin position="1176"/>
        <end position="1189"/>
    </location>
</feature>
<feature type="compositionally biased region" description="Polar residues" evidence="1">
    <location>
        <begin position="721"/>
        <end position="735"/>
    </location>
</feature>
<evidence type="ECO:0000313" key="2">
    <source>
        <dbReference type="EMBL" id="PPQ98585.1"/>
    </source>
</evidence>
<name>A0A409Y6A5_9AGAR</name>
<keyword evidence="3" id="KW-1185">Reference proteome</keyword>
<protein>
    <submittedName>
        <fullName evidence="2">Uncharacterized protein</fullName>
    </submittedName>
</protein>
<feature type="region of interest" description="Disordered" evidence="1">
    <location>
        <begin position="394"/>
        <end position="420"/>
    </location>
</feature>
<dbReference type="EMBL" id="NHYE01001105">
    <property type="protein sequence ID" value="PPQ98585.1"/>
    <property type="molecule type" value="Genomic_DNA"/>
</dbReference>
<feature type="compositionally biased region" description="Basic residues" evidence="1">
    <location>
        <begin position="870"/>
        <end position="881"/>
    </location>
</feature>
<feature type="region of interest" description="Disordered" evidence="1">
    <location>
        <begin position="1510"/>
        <end position="1559"/>
    </location>
</feature>
<feature type="region of interest" description="Disordered" evidence="1">
    <location>
        <begin position="1615"/>
        <end position="1703"/>
    </location>
</feature>
<feature type="compositionally biased region" description="Basic and acidic residues" evidence="1">
    <location>
        <begin position="984"/>
        <end position="1000"/>
    </location>
</feature>
<feature type="compositionally biased region" description="Low complexity" evidence="1">
    <location>
        <begin position="685"/>
        <end position="697"/>
    </location>
</feature>
<feature type="compositionally biased region" description="Low complexity" evidence="1">
    <location>
        <begin position="487"/>
        <end position="497"/>
    </location>
</feature>
<feature type="compositionally biased region" description="Low complexity" evidence="1">
    <location>
        <begin position="926"/>
        <end position="943"/>
    </location>
</feature>
<evidence type="ECO:0000313" key="3">
    <source>
        <dbReference type="Proteomes" id="UP000284706"/>
    </source>
</evidence>
<feature type="compositionally biased region" description="Basic and acidic residues" evidence="1">
    <location>
        <begin position="1617"/>
        <end position="1630"/>
    </location>
</feature>
<feature type="compositionally biased region" description="Polar residues" evidence="1">
    <location>
        <begin position="108"/>
        <end position="125"/>
    </location>
</feature>
<feature type="compositionally biased region" description="Basic and acidic residues" evidence="1">
    <location>
        <begin position="221"/>
        <end position="233"/>
    </location>
</feature>
<reference evidence="2 3" key="1">
    <citation type="journal article" date="2018" name="Evol. Lett.">
        <title>Horizontal gene cluster transfer increased hallucinogenic mushroom diversity.</title>
        <authorList>
            <person name="Reynolds H.T."/>
            <person name="Vijayakumar V."/>
            <person name="Gluck-Thaler E."/>
            <person name="Korotkin H.B."/>
            <person name="Matheny P.B."/>
            <person name="Slot J.C."/>
        </authorList>
    </citation>
    <scope>NUCLEOTIDE SEQUENCE [LARGE SCALE GENOMIC DNA]</scope>
    <source>
        <strain evidence="2 3">SRW20</strain>
    </source>
</reference>
<feature type="compositionally biased region" description="Basic and acidic residues" evidence="1">
    <location>
        <begin position="1191"/>
        <end position="1201"/>
    </location>
</feature>
<feature type="compositionally biased region" description="Basic and acidic residues" evidence="1">
    <location>
        <begin position="188"/>
        <end position="197"/>
    </location>
</feature>
<organism evidence="2 3">
    <name type="scientific">Gymnopilus dilepis</name>
    <dbReference type="NCBI Taxonomy" id="231916"/>
    <lineage>
        <taxon>Eukaryota</taxon>
        <taxon>Fungi</taxon>
        <taxon>Dikarya</taxon>
        <taxon>Basidiomycota</taxon>
        <taxon>Agaricomycotina</taxon>
        <taxon>Agaricomycetes</taxon>
        <taxon>Agaricomycetidae</taxon>
        <taxon>Agaricales</taxon>
        <taxon>Agaricineae</taxon>
        <taxon>Hymenogastraceae</taxon>
        <taxon>Gymnopilus</taxon>
    </lineage>
</organism>
<feature type="region of interest" description="Disordered" evidence="1">
    <location>
        <begin position="613"/>
        <end position="742"/>
    </location>
</feature>
<accession>A0A409Y6A5</accession>
<feature type="compositionally biased region" description="Basic and acidic residues" evidence="1">
    <location>
        <begin position="1027"/>
        <end position="1049"/>
    </location>
</feature>
<feature type="compositionally biased region" description="Low complexity" evidence="1">
    <location>
        <begin position="16"/>
        <end position="28"/>
    </location>
</feature>
<feature type="compositionally biased region" description="Acidic residues" evidence="1">
    <location>
        <begin position="633"/>
        <end position="643"/>
    </location>
</feature>
<feature type="compositionally biased region" description="Basic and acidic residues" evidence="1">
    <location>
        <begin position="1512"/>
        <end position="1530"/>
    </location>
</feature>
<feature type="compositionally biased region" description="Polar residues" evidence="1">
    <location>
        <begin position="66"/>
        <end position="83"/>
    </location>
</feature>
<feature type="compositionally biased region" description="Polar residues" evidence="1">
    <location>
        <begin position="651"/>
        <end position="662"/>
    </location>
</feature>
<feature type="region of interest" description="Disordered" evidence="1">
    <location>
        <begin position="478"/>
        <end position="527"/>
    </location>
</feature>
<dbReference type="OrthoDB" id="5590473at2759"/>